<reference evidence="2" key="1">
    <citation type="submission" date="2019-10" db="EMBL/GenBank/DDBJ databases">
        <authorList>
            <person name="Zhang R."/>
            <person name="Pan Y."/>
            <person name="Wang J."/>
            <person name="Ma R."/>
            <person name="Yu S."/>
        </authorList>
    </citation>
    <scope>NUCLEOTIDE SEQUENCE</scope>
    <source>
        <strain evidence="2">LA-IB0</strain>
        <tissue evidence="2">Leaf</tissue>
    </source>
</reference>
<dbReference type="GO" id="GO:0051457">
    <property type="term" value="P:maintenance of protein location in nucleus"/>
    <property type="evidence" value="ECO:0007669"/>
    <property type="project" value="TreeGrafter"/>
</dbReference>
<feature type="compositionally biased region" description="Basic and acidic residues" evidence="1">
    <location>
        <begin position="56"/>
        <end position="68"/>
    </location>
</feature>
<evidence type="ECO:0000256" key="1">
    <source>
        <dbReference type="SAM" id="MobiDB-lite"/>
    </source>
</evidence>
<gene>
    <name evidence="2" type="ORF">BUALT_Bualt09G0114000</name>
</gene>
<dbReference type="PANTHER" id="PTHR37723:SF1">
    <property type="entry name" value="PROTEIN FAR-RED-ELONGATED HYPOCOTYL 1-LIKE"/>
    <property type="match status" value="1"/>
</dbReference>
<feature type="compositionally biased region" description="Polar residues" evidence="1">
    <location>
        <begin position="69"/>
        <end position="91"/>
    </location>
</feature>
<dbReference type="Proteomes" id="UP000826271">
    <property type="component" value="Unassembled WGS sequence"/>
</dbReference>
<sequence length="220" mass="24683">MDENMSCLADEVNSIISLNKKRKFQAEMPETPLPKHVCLGQRLGRDSSSGSSTKPKKAEIDIFTRGESHPQSSKDSNSFHGDTDSFMSPYTKTYAPDEPSTSSASWSEDSSKMDLYSLESRSVTKSRSSKSESLSIFQELNYPYYTYEEHLLEFGSHVDCSLSGYRDDGVEQCKDDDLENLLYSNGVVASNYVLSSDAQQGAKKLTIDKEFEQYFSTLML</sequence>
<evidence type="ECO:0000313" key="2">
    <source>
        <dbReference type="EMBL" id="KAG8376917.1"/>
    </source>
</evidence>
<organism evidence="2 3">
    <name type="scientific">Buddleja alternifolia</name>
    <dbReference type="NCBI Taxonomy" id="168488"/>
    <lineage>
        <taxon>Eukaryota</taxon>
        <taxon>Viridiplantae</taxon>
        <taxon>Streptophyta</taxon>
        <taxon>Embryophyta</taxon>
        <taxon>Tracheophyta</taxon>
        <taxon>Spermatophyta</taxon>
        <taxon>Magnoliopsida</taxon>
        <taxon>eudicotyledons</taxon>
        <taxon>Gunneridae</taxon>
        <taxon>Pentapetalae</taxon>
        <taxon>asterids</taxon>
        <taxon>lamiids</taxon>
        <taxon>Lamiales</taxon>
        <taxon>Scrophulariaceae</taxon>
        <taxon>Buddlejeae</taxon>
        <taxon>Buddleja</taxon>
    </lineage>
</organism>
<dbReference type="InterPro" id="IPR037766">
    <property type="entry name" value="FHY1"/>
</dbReference>
<dbReference type="AlphaFoldDB" id="A0AAV6X8E3"/>
<dbReference type="PANTHER" id="PTHR37723">
    <property type="entry name" value="PROTEIN FAR-RED ELONGATED HYPOCOTYL 1"/>
    <property type="match status" value="1"/>
</dbReference>
<proteinExistence type="predicted"/>
<dbReference type="GO" id="GO:0061608">
    <property type="term" value="F:nuclear import signal receptor activity"/>
    <property type="evidence" value="ECO:0007669"/>
    <property type="project" value="TreeGrafter"/>
</dbReference>
<accession>A0AAV6X8E3</accession>
<keyword evidence="3" id="KW-1185">Reference proteome</keyword>
<dbReference type="EMBL" id="WHWC01000009">
    <property type="protein sequence ID" value="KAG8376917.1"/>
    <property type="molecule type" value="Genomic_DNA"/>
</dbReference>
<dbReference type="GO" id="GO:0009639">
    <property type="term" value="P:response to red or far red light"/>
    <property type="evidence" value="ECO:0007669"/>
    <property type="project" value="InterPro"/>
</dbReference>
<evidence type="ECO:0000313" key="3">
    <source>
        <dbReference type="Proteomes" id="UP000826271"/>
    </source>
</evidence>
<dbReference type="GO" id="GO:0005737">
    <property type="term" value="C:cytoplasm"/>
    <property type="evidence" value="ECO:0007669"/>
    <property type="project" value="TreeGrafter"/>
</dbReference>
<name>A0AAV6X8E3_9LAMI</name>
<dbReference type="GO" id="GO:0016607">
    <property type="term" value="C:nuclear speck"/>
    <property type="evidence" value="ECO:0007669"/>
    <property type="project" value="TreeGrafter"/>
</dbReference>
<comment type="caution">
    <text evidence="2">The sequence shown here is derived from an EMBL/GenBank/DDBJ whole genome shotgun (WGS) entry which is preliminary data.</text>
</comment>
<protein>
    <submittedName>
        <fullName evidence="2">Uncharacterized protein</fullName>
    </submittedName>
</protein>
<feature type="region of interest" description="Disordered" evidence="1">
    <location>
        <begin position="26"/>
        <end position="108"/>
    </location>
</feature>